<dbReference type="Proteomes" id="UP000037432">
    <property type="component" value="Unassembled WGS sequence"/>
</dbReference>
<organism evidence="1 2">
    <name type="scientific">Streptomyces viridochromogenes</name>
    <dbReference type="NCBI Taxonomy" id="1938"/>
    <lineage>
        <taxon>Bacteria</taxon>
        <taxon>Bacillati</taxon>
        <taxon>Actinomycetota</taxon>
        <taxon>Actinomycetes</taxon>
        <taxon>Kitasatosporales</taxon>
        <taxon>Streptomycetaceae</taxon>
        <taxon>Streptomyces</taxon>
    </lineage>
</organism>
<accession>A0A0J7ZG18</accession>
<dbReference type="PATRIC" id="fig|1938.3.peg.9874"/>
<dbReference type="EMBL" id="LFNT01000015">
    <property type="protein sequence ID" value="KMS74118.1"/>
    <property type="molecule type" value="Genomic_DNA"/>
</dbReference>
<evidence type="ECO:0000313" key="2">
    <source>
        <dbReference type="Proteomes" id="UP000037432"/>
    </source>
</evidence>
<name>A0A0J7ZG18_STRVR</name>
<comment type="caution">
    <text evidence="1">The sequence shown here is derived from an EMBL/GenBank/DDBJ whole genome shotgun (WGS) entry which is preliminary data.</text>
</comment>
<reference evidence="1 2" key="1">
    <citation type="submission" date="2015-06" db="EMBL/GenBank/DDBJ databases">
        <authorList>
            <person name="Ju K.-S."/>
            <person name="Doroghazi J.R."/>
            <person name="Metcalf W.W."/>
        </authorList>
    </citation>
    <scope>NUCLEOTIDE SEQUENCE [LARGE SCALE GENOMIC DNA]</scope>
    <source>
        <strain evidence="1 2">NRRL 3414</strain>
    </source>
</reference>
<protein>
    <submittedName>
        <fullName evidence="1">Uncharacterized protein</fullName>
    </submittedName>
</protein>
<sequence>MCLPAAVYDAQLQILSELDAEGDGYLGGRRWPGAHRVVHLLDQRAERLERTAQHICGNGGDGLSTPSHGNEWADAAHGVVFLLSRSTFL</sequence>
<gene>
    <name evidence="1" type="ORF">ACM01_16025</name>
</gene>
<proteinExistence type="predicted"/>
<dbReference type="AlphaFoldDB" id="A0A0J7ZG18"/>
<evidence type="ECO:0000313" key="1">
    <source>
        <dbReference type="EMBL" id="KMS74118.1"/>
    </source>
</evidence>